<organism evidence="1 2">
    <name type="scientific">Irpex rosettiformis</name>
    <dbReference type="NCBI Taxonomy" id="378272"/>
    <lineage>
        <taxon>Eukaryota</taxon>
        <taxon>Fungi</taxon>
        <taxon>Dikarya</taxon>
        <taxon>Basidiomycota</taxon>
        <taxon>Agaricomycotina</taxon>
        <taxon>Agaricomycetes</taxon>
        <taxon>Polyporales</taxon>
        <taxon>Irpicaceae</taxon>
        <taxon>Irpex</taxon>
    </lineage>
</organism>
<evidence type="ECO:0000313" key="1">
    <source>
        <dbReference type="EMBL" id="KAI0085054.1"/>
    </source>
</evidence>
<accession>A0ACB8TSY5</accession>
<proteinExistence type="predicted"/>
<dbReference type="Proteomes" id="UP001055072">
    <property type="component" value="Unassembled WGS sequence"/>
</dbReference>
<evidence type="ECO:0000313" key="2">
    <source>
        <dbReference type="Proteomes" id="UP001055072"/>
    </source>
</evidence>
<comment type="caution">
    <text evidence="1">The sequence shown here is derived from an EMBL/GenBank/DDBJ whole genome shotgun (WGS) entry which is preliminary data.</text>
</comment>
<dbReference type="EMBL" id="MU274935">
    <property type="protein sequence ID" value="KAI0085054.1"/>
    <property type="molecule type" value="Genomic_DNA"/>
</dbReference>
<sequence length="192" mass="21639">MFPMLQYLQVIPTMASPRSITKRLDSTGQEKLEREDILKLVKRRGINAIHNIRRFFTKCQRGARSILSNTNTTALQVDEAAAGIEFDAMEKEDFSTVGEQSDESSSVTILEGKEVCNHSPRVIYRETEAQRIIDEDLYLPLLPAIIARSNDEPVYTTVHGAIWPTWAVYQPDGYTQIASGPASKLSMMPYDL</sequence>
<reference evidence="1" key="1">
    <citation type="journal article" date="2021" name="Environ. Microbiol.">
        <title>Gene family expansions and transcriptome signatures uncover fungal adaptations to wood decay.</title>
        <authorList>
            <person name="Hage H."/>
            <person name="Miyauchi S."/>
            <person name="Viragh M."/>
            <person name="Drula E."/>
            <person name="Min B."/>
            <person name="Chaduli D."/>
            <person name="Navarro D."/>
            <person name="Favel A."/>
            <person name="Norest M."/>
            <person name="Lesage-Meessen L."/>
            <person name="Balint B."/>
            <person name="Merenyi Z."/>
            <person name="de Eugenio L."/>
            <person name="Morin E."/>
            <person name="Martinez A.T."/>
            <person name="Baldrian P."/>
            <person name="Stursova M."/>
            <person name="Martinez M.J."/>
            <person name="Novotny C."/>
            <person name="Magnuson J.K."/>
            <person name="Spatafora J.W."/>
            <person name="Maurice S."/>
            <person name="Pangilinan J."/>
            <person name="Andreopoulos W."/>
            <person name="LaButti K."/>
            <person name="Hundley H."/>
            <person name="Na H."/>
            <person name="Kuo A."/>
            <person name="Barry K."/>
            <person name="Lipzen A."/>
            <person name="Henrissat B."/>
            <person name="Riley R."/>
            <person name="Ahrendt S."/>
            <person name="Nagy L.G."/>
            <person name="Grigoriev I.V."/>
            <person name="Martin F."/>
            <person name="Rosso M.N."/>
        </authorList>
    </citation>
    <scope>NUCLEOTIDE SEQUENCE</scope>
    <source>
        <strain evidence="1">CBS 384.51</strain>
    </source>
</reference>
<protein>
    <submittedName>
        <fullName evidence="1">Uncharacterized protein</fullName>
    </submittedName>
</protein>
<keyword evidence="2" id="KW-1185">Reference proteome</keyword>
<name>A0ACB8TSY5_9APHY</name>
<gene>
    <name evidence="1" type="ORF">BDY19DRAFT_909340</name>
</gene>